<keyword evidence="7" id="KW-0732">Signal</keyword>
<keyword evidence="3 6" id="KW-0328">Glycosyltransferase</keyword>
<evidence type="ECO:0000256" key="7">
    <source>
        <dbReference type="SAM" id="SignalP"/>
    </source>
</evidence>
<evidence type="ECO:0000256" key="5">
    <source>
        <dbReference type="ARBA" id="ARBA00023136"/>
    </source>
</evidence>
<dbReference type="PANTHER" id="PTHR47024:SF1">
    <property type="entry name" value="GLYCOSYLTRANSFERASE FAMILY 92 PROTEIN"/>
    <property type="match status" value="1"/>
</dbReference>
<evidence type="ECO:0000256" key="3">
    <source>
        <dbReference type="ARBA" id="ARBA00022676"/>
    </source>
</evidence>
<protein>
    <recommendedName>
        <fullName evidence="6">Glycosyltransferase family 92 protein</fullName>
        <ecNumber evidence="6">2.4.1.-</ecNumber>
    </recommendedName>
</protein>
<proteinExistence type="inferred from homology"/>
<dbReference type="PANTHER" id="PTHR47024">
    <property type="entry name" value="BIOFILM ABSENT ON HEAD (AFTER YERSINIA EXPOSURE)-RELATED"/>
    <property type="match status" value="1"/>
</dbReference>
<accession>A0ABR1DSC4</accession>
<name>A0ABR1DSC4_NECAM</name>
<keyword evidence="4 6" id="KW-0808">Transferase</keyword>
<dbReference type="EC" id="2.4.1.-" evidence="6"/>
<evidence type="ECO:0000256" key="1">
    <source>
        <dbReference type="ARBA" id="ARBA00004167"/>
    </source>
</evidence>
<dbReference type="Pfam" id="PF01697">
    <property type="entry name" value="Glyco_transf_92"/>
    <property type="match status" value="1"/>
</dbReference>
<comment type="caution">
    <text evidence="8">The sequence shown here is derived from an EMBL/GenBank/DDBJ whole genome shotgun (WGS) entry which is preliminary data.</text>
</comment>
<evidence type="ECO:0000313" key="9">
    <source>
        <dbReference type="Proteomes" id="UP001303046"/>
    </source>
</evidence>
<evidence type="ECO:0000256" key="4">
    <source>
        <dbReference type="ARBA" id="ARBA00022679"/>
    </source>
</evidence>
<keyword evidence="9" id="KW-1185">Reference proteome</keyword>
<reference evidence="8 9" key="1">
    <citation type="submission" date="2023-08" db="EMBL/GenBank/DDBJ databases">
        <title>A Necator americanus chromosomal reference genome.</title>
        <authorList>
            <person name="Ilik V."/>
            <person name="Petrzelkova K.J."/>
            <person name="Pardy F."/>
            <person name="Fuh T."/>
            <person name="Niatou-Singa F.S."/>
            <person name="Gouil Q."/>
            <person name="Baker L."/>
            <person name="Ritchie M.E."/>
            <person name="Jex A.R."/>
            <person name="Gazzola D."/>
            <person name="Li H."/>
            <person name="Toshio Fujiwara R."/>
            <person name="Zhan B."/>
            <person name="Aroian R.V."/>
            <person name="Pafco B."/>
            <person name="Schwarz E.M."/>
        </authorList>
    </citation>
    <scope>NUCLEOTIDE SEQUENCE [LARGE SCALE GENOMIC DNA]</scope>
    <source>
        <strain evidence="8 9">Aroian</strain>
        <tissue evidence="8">Whole animal</tissue>
    </source>
</reference>
<organism evidence="8 9">
    <name type="scientific">Necator americanus</name>
    <name type="common">Human hookworm</name>
    <dbReference type="NCBI Taxonomy" id="51031"/>
    <lineage>
        <taxon>Eukaryota</taxon>
        <taxon>Metazoa</taxon>
        <taxon>Ecdysozoa</taxon>
        <taxon>Nematoda</taxon>
        <taxon>Chromadorea</taxon>
        <taxon>Rhabditida</taxon>
        <taxon>Rhabditina</taxon>
        <taxon>Rhabditomorpha</taxon>
        <taxon>Strongyloidea</taxon>
        <taxon>Ancylostomatidae</taxon>
        <taxon>Bunostominae</taxon>
        <taxon>Necator</taxon>
    </lineage>
</organism>
<evidence type="ECO:0000256" key="6">
    <source>
        <dbReference type="RuleBase" id="RU366017"/>
    </source>
</evidence>
<dbReference type="Proteomes" id="UP001303046">
    <property type="component" value="Unassembled WGS sequence"/>
</dbReference>
<keyword evidence="5" id="KW-0472">Membrane</keyword>
<comment type="subcellular location">
    <subcellularLocation>
        <location evidence="1">Membrane</location>
        <topology evidence="1">Single-pass membrane protein</topology>
    </subcellularLocation>
</comment>
<sequence length="452" mass="51338">MLFFLLICLLNYTSRLNLLASRIAQRMNKLNAGPSDHVEMDIFPDTFFLYKAYMEKSSNGSSLRVLSINRCVDPDTAIEARVGDKWFTLRAQPIEGTCPWIWAPGCSYNSFVFDGIVNDTNTSATHITLLRDGKSVRIPLNQVSRKVKGTLSFCVPPIYWFTDWTKIIFALETWKAQGVRHVFMYYHSSSRHVQDVLQHYQKEGFVTIIRWPSLPRSSFVDPNLSLYRLAHSLAHNDCVLRIDSEFGAVIDVDEIIVPRQGTLLGLLNELFSNSSVGALSFAHRSLRLNPPLAGQNFSFAALNYSGIKNATEFELQGPSKVIFRTEAVDLQATHDVRKYRSSSITLKVPTKDAVLLHHRYNHVTGENPKMVNLLPSGPFINDLLGSLINQTNAIFPKGADFHFNTQKVLGMCLKPWREEQNYCKTPLSSCRSLLTPLENWYFVRSQGDFYLL</sequence>
<evidence type="ECO:0000313" key="8">
    <source>
        <dbReference type="EMBL" id="KAK6753250.1"/>
    </source>
</evidence>
<evidence type="ECO:0000256" key="2">
    <source>
        <dbReference type="ARBA" id="ARBA00007647"/>
    </source>
</evidence>
<comment type="similarity">
    <text evidence="2 6">Belongs to the glycosyltransferase 92 family.</text>
</comment>
<dbReference type="EMBL" id="JAVFWL010000005">
    <property type="protein sequence ID" value="KAK6753250.1"/>
    <property type="molecule type" value="Genomic_DNA"/>
</dbReference>
<gene>
    <name evidence="8" type="primary">Necator_chrV.g17481</name>
    <name evidence="8" type="ORF">RB195_012691</name>
</gene>
<dbReference type="InterPro" id="IPR008166">
    <property type="entry name" value="Glyco_transf_92"/>
</dbReference>
<feature type="chain" id="PRO_5045515343" description="Glycosyltransferase family 92 protein" evidence="7">
    <location>
        <begin position="16"/>
        <end position="452"/>
    </location>
</feature>
<feature type="signal peptide" evidence="7">
    <location>
        <begin position="1"/>
        <end position="15"/>
    </location>
</feature>